<gene>
    <name evidence="1" type="ORF">A0H81_08142</name>
</gene>
<evidence type="ECO:0000313" key="2">
    <source>
        <dbReference type="Proteomes" id="UP000092993"/>
    </source>
</evidence>
<proteinExistence type="predicted"/>
<dbReference type="AlphaFoldDB" id="A0A1C7M531"/>
<keyword evidence="2" id="KW-1185">Reference proteome</keyword>
<reference evidence="1 2" key="1">
    <citation type="submission" date="2016-03" db="EMBL/GenBank/DDBJ databases">
        <title>Whole genome sequencing of Grifola frondosa 9006-11.</title>
        <authorList>
            <person name="Min B."/>
            <person name="Park H."/>
            <person name="Kim J.-G."/>
            <person name="Cho H."/>
            <person name="Oh Y.-L."/>
            <person name="Kong W.-S."/>
            <person name="Choi I.-G."/>
        </authorList>
    </citation>
    <scope>NUCLEOTIDE SEQUENCE [LARGE SCALE GENOMIC DNA]</scope>
    <source>
        <strain evidence="1 2">9006-11</strain>
    </source>
</reference>
<accession>A0A1C7M531</accession>
<evidence type="ECO:0000313" key="1">
    <source>
        <dbReference type="EMBL" id="OBZ71932.1"/>
    </source>
</evidence>
<name>A0A1C7M531_GRIFR</name>
<sequence length="106" mass="12130">MGNTRYQYLTWFTPPTIKLSVTAAEDNITTTGKLPTYIHALYPTEQPYLSLRATVIFRSIPEQLFSPRYVMKHRFEQFQATAHNVTVVGVPPLPPLRKVVSTLRPL</sequence>
<protein>
    <submittedName>
        <fullName evidence="1">Uncharacterized protein</fullName>
    </submittedName>
</protein>
<dbReference type="EMBL" id="LUGG01000010">
    <property type="protein sequence ID" value="OBZ71932.1"/>
    <property type="molecule type" value="Genomic_DNA"/>
</dbReference>
<comment type="caution">
    <text evidence="1">The sequence shown here is derived from an EMBL/GenBank/DDBJ whole genome shotgun (WGS) entry which is preliminary data.</text>
</comment>
<organism evidence="1 2">
    <name type="scientific">Grifola frondosa</name>
    <name type="common">Maitake</name>
    <name type="synonym">Polyporus frondosus</name>
    <dbReference type="NCBI Taxonomy" id="5627"/>
    <lineage>
        <taxon>Eukaryota</taxon>
        <taxon>Fungi</taxon>
        <taxon>Dikarya</taxon>
        <taxon>Basidiomycota</taxon>
        <taxon>Agaricomycotina</taxon>
        <taxon>Agaricomycetes</taxon>
        <taxon>Polyporales</taxon>
        <taxon>Grifolaceae</taxon>
        <taxon>Grifola</taxon>
    </lineage>
</organism>
<dbReference type="Proteomes" id="UP000092993">
    <property type="component" value="Unassembled WGS sequence"/>
</dbReference>